<dbReference type="GO" id="GO:0006886">
    <property type="term" value="P:intracellular protein transport"/>
    <property type="evidence" value="ECO:0007669"/>
    <property type="project" value="UniProtKB-UniRule"/>
</dbReference>
<comment type="function">
    <text evidence="11">Adaptins are components of the adapter complexes which link clathrin to receptors in coated vesicles.</text>
</comment>
<keyword evidence="4" id="KW-1003">Cell membrane</keyword>
<dbReference type="Pfam" id="PF01602">
    <property type="entry name" value="Adaptin_N"/>
    <property type="match status" value="1"/>
</dbReference>
<evidence type="ECO:0000256" key="2">
    <source>
        <dbReference type="ARBA" id="ARBA00004413"/>
    </source>
</evidence>
<dbReference type="PIRSF" id="PIRSF037091">
    <property type="entry name" value="AP2_complex_alpha"/>
    <property type="match status" value="1"/>
</dbReference>
<dbReference type="SUPFAM" id="SSF55711">
    <property type="entry name" value="Subdomain of clathrin and coatomer appendage domain"/>
    <property type="match status" value="1"/>
</dbReference>
<dbReference type="Pfam" id="PF02883">
    <property type="entry name" value="Alpha_adaptinC2"/>
    <property type="match status" value="1"/>
</dbReference>
<comment type="subunit">
    <text evidence="9">Adaptor protein complex 2 (AP-2) is a heterotetramer composed of two large adaptins (alpha-type and beta-type subunits), a medium adaptin (mu-type subunit AP50) and a small adaptin (sigma-type subunit AP17).</text>
</comment>
<evidence type="ECO:0000256" key="3">
    <source>
        <dbReference type="ARBA" id="ARBA00022448"/>
    </source>
</evidence>
<dbReference type="GO" id="GO:0072583">
    <property type="term" value="P:clathrin-dependent endocytosis"/>
    <property type="evidence" value="ECO:0007669"/>
    <property type="project" value="InterPro"/>
</dbReference>
<dbReference type="Gene3D" id="2.60.40.1230">
    <property type="match status" value="1"/>
</dbReference>
<evidence type="ECO:0000256" key="12">
    <source>
        <dbReference type="PIRSR" id="PIRSR037091-1"/>
    </source>
</evidence>
<evidence type="ECO:0000313" key="16">
    <source>
        <dbReference type="EMBL" id="JAS23238.1"/>
    </source>
</evidence>
<dbReference type="EMBL" id="GEDC01014060">
    <property type="protein sequence ID" value="JAS23238.1"/>
    <property type="molecule type" value="Transcribed_RNA"/>
</dbReference>
<comment type="similarity">
    <text evidence="11">Belongs to the adaptor complexes large subunit family.</text>
</comment>
<dbReference type="Pfam" id="PF02296">
    <property type="entry name" value="Alpha_adaptin_C"/>
    <property type="match status" value="1"/>
</dbReference>
<evidence type="ECO:0000259" key="14">
    <source>
        <dbReference type="SMART" id="SM00809"/>
    </source>
</evidence>
<dbReference type="EMBL" id="GEDC01020541">
    <property type="protein sequence ID" value="JAS16757.1"/>
    <property type="molecule type" value="Transcribed_RNA"/>
</dbReference>
<dbReference type="FunFam" id="1.25.10.10:FF:000020">
    <property type="entry name" value="AP-2 complex subunit alpha"/>
    <property type="match status" value="1"/>
</dbReference>
<evidence type="ECO:0000256" key="5">
    <source>
        <dbReference type="ARBA" id="ARBA00022583"/>
    </source>
</evidence>
<feature type="binding site" evidence="12">
    <location>
        <position position="52"/>
    </location>
    <ligand>
        <name>a 1,2-diacyl-sn-glycero-3-phospho-(1D-myo-inositol-3,4,5-trisphosphate)</name>
        <dbReference type="ChEBI" id="CHEBI:57836"/>
    </ligand>
</feature>
<dbReference type="AlphaFoldDB" id="A0A1B6DVE5"/>
<dbReference type="InterPro" id="IPR009028">
    <property type="entry name" value="Coatomer/calthrin_app_sub_C"/>
</dbReference>
<name>A0A1B6DVE5_9HEMI</name>
<dbReference type="GO" id="GO:0030122">
    <property type="term" value="C:AP-2 adaptor complex"/>
    <property type="evidence" value="ECO:0007669"/>
    <property type="project" value="InterPro"/>
</dbReference>
<evidence type="ECO:0000256" key="8">
    <source>
        <dbReference type="ARBA" id="ARBA00023176"/>
    </source>
</evidence>
<dbReference type="InterPro" id="IPR017104">
    <property type="entry name" value="AP2_complex_asu"/>
</dbReference>
<feature type="domain" description="Clathrin adaptor alpha/beta/gamma-adaptin appendage Ig-like subdomain" evidence="14">
    <location>
        <begin position="710"/>
        <end position="823"/>
    </location>
</feature>
<evidence type="ECO:0000256" key="10">
    <source>
        <dbReference type="ARBA" id="ARBA00068769"/>
    </source>
</evidence>
<feature type="region of interest" description="Disordered" evidence="13">
    <location>
        <begin position="622"/>
        <end position="660"/>
    </location>
</feature>
<feature type="binding site" evidence="12">
    <location>
        <position position="42"/>
    </location>
    <ligand>
        <name>a 1,2-diacyl-sn-glycero-3-phospho-(1D-myo-inositol-3,4,5-trisphosphate)</name>
        <dbReference type="ChEBI" id="CHEBI:57836"/>
    </ligand>
</feature>
<feature type="binding site" evidence="12">
    <location>
        <begin position="10"/>
        <end position="11"/>
    </location>
    <ligand>
        <name>a 1,2-diacyl-sn-glycero-3-phospho-(1D-myo-inositol-3,4,5-trisphosphate)</name>
        <dbReference type="ChEBI" id="CHEBI:57836"/>
    </ligand>
</feature>
<evidence type="ECO:0000256" key="6">
    <source>
        <dbReference type="ARBA" id="ARBA00022927"/>
    </source>
</evidence>
<evidence type="ECO:0000256" key="1">
    <source>
        <dbReference type="ARBA" id="ARBA00004277"/>
    </source>
</evidence>
<organism evidence="18">
    <name type="scientific">Clastoptera arizonana</name>
    <name type="common">Arizona spittle bug</name>
    <dbReference type="NCBI Taxonomy" id="38151"/>
    <lineage>
        <taxon>Eukaryota</taxon>
        <taxon>Metazoa</taxon>
        <taxon>Ecdysozoa</taxon>
        <taxon>Arthropoda</taxon>
        <taxon>Hexapoda</taxon>
        <taxon>Insecta</taxon>
        <taxon>Pterygota</taxon>
        <taxon>Neoptera</taxon>
        <taxon>Paraneoptera</taxon>
        <taxon>Hemiptera</taxon>
        <taxon>Auchenorrhyncha</taxon>
        <taxon>Cercopoidea</taxon>
        <taxon>Clastopteridae</taxon>
        <taxon>Clastoptera</taxon>
    </lineage>
</organism>
<dbReference type="InterPro" id="IPR050840">
    <property type="entry name" value="Adaptor_Complx_Large_Subunit"/>
</dbReference>
<dbReference type="EMBL" id="GEDC01007658">
    <property type="protein sequence ID" value="JAS29640.1"/>
    <property type="molecule type" value="Transcribed_RNA"/>
</dbReference>
<feature type="binding site" evidence="12">
    <location>
        <begin position="56"/>
        <end position="60"/>
    </location>
    <ligand>
        <name>a 1,2-diacyl-sn-glycero-3-phospho-(1D-myo-inositol-3,4,5-trisphosphate)</name>
        <dbReference type="ChEBI" id="CHEBI:57836"/>
    </ligand>
</feature>
<comment type="subunit">
    <text evidence="11">Adaptor protein complex 2 (AP-2) is a heterotetramer composed of two large adaptins (alpha-type and beta-type subunits), a medium adaptin (mu-type subunit) and a small adaptin (sigma-type subunit).</text>
</comment>
<evidence type="ECO:0000256" key="7">
    <source>
        <dbReference type="ARBA" id="ARBA00023136"/>
    </source>
</evidence>
<dbReference type="Gene3D" id="1.25.10.10">
    <property type="entry name" value="Leucine-rich Repeat Variant"/>
    <property type="match status" value="1"/>
</dbReference>
<keyword evidence="7 11" id="KW-0472">Membrane</keyword>
<dbReference type="InterPro" id="IPR002553">
    <property type="entry name" value="Clathrin/coatomer_adapt-like_N"/>
</dbReference>
<dbReference type="EMBL" id="GEDC01012641">
    <property type="protein sequence ID" value="JAS24657.1"/>
    <property type="molecule type" value="Transcribed_RNA"/>
</dbReference>
<keyword evidence="5 11" id="KW-0254">Endocytosis</keyword>
<protein>
    <recommendedName>
        <fullName evidence="10 11">AP-2 complex subunit alpha</fullName>
    </recommendedName>
</protein>
<dbReference type="InterPro" id="IPR003164">
    <property type="entry name" value="Clathrin_a-adaptin_app_sub_C"/>
</dbReference>
<evidence type="ECO:0000256" key="11">
    <source>
        <dbReference type="PIRNR" id="PIRNR037091"/>
    </source>
</evidence>
<reference evidence="18" key="1">
    <citation type="submission" date="2015-12" db="EMBL/GenBank/DDBJ databases">
        <title>De novo transcriptome assembly of four potential Pierce s Disease insect vectors from Arizona vineyards.</title>
        <authorList>
            <person name="Tassone E.E."/>
        </authorList>
    </citation>
    <scope>NUCLEOTIDE SEQUENCE</scope>
</reference>
<comment type="subcellular location">
    <subcellularLocation>
        <location evidence="2">Cell membrane</location>
        <topology evidence="2">Peripheral membrane protein</topology>
        <orientation evidence="2">Cytoplasmic side</orientation>
    </subcellularLocation>
    <subcellularLocation>
        <location evidence="1">Membrane</location>
        <location evidence="1">Coated pit</location>
        <topology evidence="1">Peripheral membrane protein</topology>
        <orientation evidence="1">Cytoplasmic side</orientation>
    </subcellularLocation>
</comment>
<feature type="compositionally biased region" description="Low complexity" evidence="13">
    <location>
        <begin position="633"/>
        <end position="656"/>
    </location>
</feature>
<dbReference type="SUPFAM" id="SSF48371">
    <property type="entry name" value="ARM repeat"/>
    <property type="match status" value="1"/>
</dbReference>
<evidence type="ECO:0000313" key="18">
    <source>
        <dbReference type="EMBL" id="JAS29640.1"/>
    </source>
</evidence>
<evidence type="ECO:0000313" key="15">
    <source>
        <dbReference type="EMBL" id="JAS16757.1"/>
    </source>
</evidence>
<dbReference type="InterPro" id="IPR016024">
    <property type="entry name" value="ARM-type_fold"/>
</dbReference>
<dbReference type="FunFam" id="3.30.310.10:FF:000004">
    <property type="entry name" value="AP-2 complex subunit alpha"/>
    <property type="match status" value="1"/>
</dbReference>
<dbReference type="GO" id="GO:0035615">
    <property type="term" value="F:clathrin adaptor activity"/>
    <property type="evidence" value="ECO:0007669"/>
    <property type="project" value="InterPro"/>
</dbReference>
<keyword evidence="8 11" id="KW-0168">Coated pit</keyword>
<sequence>MPAVRGDGMRGLAVFISDIRNCKSKEAEIKRINKELANIRSKFKGDKTLDGYQKKKYVCKLLFIFLLGHDIDFGHMEAVNLLSSNKYSEKQIGYLFISVLVNTNSDLIKLIIQSIKNDLASRNPIHVNLAMQCIANIGSKEMAEAFGYDIPKLLVSGDTMDVVKQSAALCLLRLFRTSQEIIPGGEWTSRIVHLLNDQHLGVVTAAASLIDALVKRNPDEYKGCISLAVSRLSRIVTASYTDLQDYTYYFVPAPWLSVKLLRLLQNYAPPDDPGVRGRLNECLETILNKAQEPPKSKKVQHSNAKNAVLFEAISLIIHNDSEPNLLVRACNQLGQFLSNRETNLRYLALESMCLLATSEFSHDAVKKHQEVVILSMKMEKDVSVRQQAVDLLYAMCDKSNAEEIVQEMLNYLETADYSIREEMVLKVAILAEKYATDYTWYVDVILNLIRIAGDYVSEEVWYRVIQIVINRDDVQGYAAKTVFEALQAPACHENMVKVGGYILGEFGNLIAGDQRSAPIVQFQLLHSKYHLCSPMTRALLLSTYVKFVNLFPEVKSVVQDVFRQHSNLRSADAELQQRASEYLQLSIIASTDVLATVLEEMPSFPERESSILAVLKKKKPGRVPENEIRTAHNSVNHQTDTTTTTHTTPQPTSNNTATDLLGLSSPPAPSNTGVLVDVLGDIYSSSNSTATTNNIGSQPASTAQNSYNPKKFVCKNNGVLFENDLIQIGVKCEFRQNLGRLGLFYGNKTSFPLQNFSASLLNPSEWTNKLNMQIKAVEPVLEAGAQIQQMVNAECVQDYLDSPSMSVTFLYNNVPQKLTMKLPLTLNKFFEPTEMNGESFFARWKNLGGSSTNPQKSQKIFRANQPLDLMAVRTKVIGFGMQLLDGIDPNPDNFVCAGIIHTRTQQIGCLLRLEPNRQAQMFRLTVRSSKEPVSIEICDLLADQF</sequence>
<proteinExistence type="inferred from homology"/>
<evidence type="ECO:0000313" key="17">
    <source>
        <dbReference type="EMBL" id="JAS24657.1"/>
    </source>
</evidence>
<dbReference type="Gene3D" id="3.30.310.10">
    <property type="entry name" value="TATA-Binding Protein"/>
    <property type="match status" value="1"/>
</dbReference>
<dbReference type="FunFam" id="2.60.40.1230:FF:000003">
    <property type="entry name" value="AP-2 complex subunit alpha"/>
    <property type="match status" value="1"/>
</dbReference>
<evidence type="ECO:0000256" key="13">
    <source>
        <dbReference type="SAM" id="MobiDB-lite"/>
    </source>
</evidence>
<evidence type="ECO:0000256" key="4">
    <source>
        <dbReference type="ARBA" id="ARBA00022475"/>
    </source>
</evidence>
<dbReference type="InterPro" id="IPR008152">
    <property type="entry name" value="Clathrin_a/b/g-adaptin_app_Ig"/>
</dbReference>
<dbReference type="InterPro" id="IPR013041">
    <property type="entry name" value="Clathrin_app_Ig-like_sf"/>
</dbReference>
<dbReference type="SMART" id="SM00809">
    <property type="entry name" value="Alpha_adaptinC2"/>
    <property type="match status" value="1"/>
</dbReference>
<accession>A0A1B6DVE5</accession>
<evidence type="ECO:0000256" key="9">
    <source>
        <dbReference type="ARBA" id="ARBA00062716"/>
    </source>
</evidence>
<dbReference type="PANTHER" id="PTHR22780">
    <property type="entry name" value="ADAPTIN, ALPHA/GAMMA/EPSILON"/>
    <property type="match status" value="1"/>
</dbReference>
<dbReference type="InterPro" id="IPR011989">
    <property type="entry name" value="ARM-like"/>
</dbReference>
<dbReference type="SUPFAM" id="SSF49348">
    <property type="entry name" value="Clathrin adaptor appendage domain"/>
    <property type="match status" value="1"/>
</dbReference>
<gene>
    <name evidence="17" type="ORF">g.40281</name>
    <name evidence="15" type="ORF">g.40283</name>
    <name evidence="16" type="ORF">g.40286</name>
    <name evidence="18" type="ORF">g.40289</name>
</gene>
<keyword evidence="6 11" id="KW-0653">Protein transport</keyword>
<dbReference type="InterPro" id="IPR012295">
    <property type="entry name" value="TBP_dom_sf"/>
</dbReference>
<keyword evidence="3 11" id="KW-0813">Transport</keyword>